<evidence type="ECO:0000256" key="1">
    <source>
        <dbReference type="ARBA" id="ARBA00004141"/>
    </source>
</evidence>
<dbReference type="Proteomes" id="UP000509367">
    <property type="component" value="Chromosome"/>
</dbReference>
<feature type="transmembrane region" description="Helical" evidence="6">
    <location>
        <begin position="20"/>
        <end position="39"/>
    </location>
</feature>
<feature type="transmembrane region" description="Helical" evidence="6">
    <location>
        <begin position="393"/>
        <end position="412"/>
    </location>
</feature>
<dbReference type="GO" id="GO:0015297">
    <property type="term" value="F:antiporter activity"/>
    <property type="evidence" value="ECO:0007669"/>
    <property type="project" value="InterPro"/>
</dbReference>
<evidence type="ECO:0000256" key="4">
    <source>
        <dbReference type="ARBA" id="ARBA00022989"/>
    </source>
</evidence>
<dbReference type="PANTHER" id="PTHR42893">
    <property type="entry name" value="PROTEIN DETOXIFICATION 44, CHLOROPLASTIC-RELATED"/>
    <property type="match status" value="1"/>
</dbReference>
<feature type="transmembrane region" description="Helical" evidence="6">
    <location>
        <begin position="138"/>
        <end position="161"/>
    </location>
</feature>
<dbReference type="AlphaFoldDB" id="A0A6N1VF31"/>
<dbReference type="EMBL" id="CP054836">
    <property type="protein sequence ID" value="QKV19328.1"/>
    <property type="molecule type" value="Genomic_DNA"/>
</dbReference>
<keyword evidence="8" id="KW-1185">Reference proteome</keyword>
<evidence type="ECO:0000256" key="3">
    <source>
        <dbReference type="ARBA" id="ARBA00022692"/>
    </source>
</evidence>
<dbReference type="PANTHER" id="PTHR42893:SF46">
    <property type="entry name" value="PROTEIN DETOXIFICATION 44, CHLOROPLASTIC"/>
    <property type="match status" value="1"/>
</dbReference>
<name>A0A6N1VF31_9HYPH</name>
<keyword evidence="3 6" id="KW-0812">Transmembrane</keyword>
<keyword evidence="4 6" id="KW-1133">Transmembrane helix</keyword>
<dbReference type="CDD" id="cd13136">
    <property type="entry name" value="MATE_DinF_like"/>
    <property type="match status" value="1"/>
</dbReference>
<evidence type="ECO:0000256" key="5">
    <source>
        <dbReference type="ARBA" id="ARBA00023136"/>
    </source>
</evidence>
<protein>
    <submittedName>
        <fullName evidence="7">MATE family efflux transporter</fullName>
    </submittedName>
</protein>
<feature type="transmembrane region" description="Helical" evidence="6">
    <location>
        <begin position="168"/>
        <end position="191"/>
    </location>
</feature>
<organism evidence="7 8">
    <name type="scientific">Oricola thermophila</name>
    <dbReference type="NCBI Taxonomy" id="2742145"/>
    <lineage>
        <taxon>Bacteria</taxon>
        <taxon>Pseudomonadati</taxon>
        <taxon>Pseudomonadota</taxon>
        <taxon>Alphaproteobacteria</taxon>
        <taxon>Hyphomicrobiales</taxon>
        <taxon>Ahrensiaceae</taxon>
        <taxon>Oricola</taxon>
    </lineage>
</organism>
<dbReference type="InterPro" id="IPR044644">
    <property type="entry name" value="DinF-like"/>
</dbReference>
<feature type="transmembrane region" description="Helical" evidence="6">
    <location>
        <begin position="238"/>
        <end position="262"/>
    </location>
</feature>
<gene>
    <name evidence="7" type="ORF">HTY61_13100</name>
</gene>
<evidence type="ECO:0000313" key="7">
    <source>
        <dbReference type="EMBL" id="QKV19328.1"/>
    </source>
</evidence>
<feature type="transmembrane region" description="Helical" evidence="6">
    <location>
        <begin position="96"/>
        <end position="118"/>
    </location>
</feature>
<keyword evidence="5 6" id="KW-0472">Membrane</keyword>
<dbReference type="InterPro" id="IPR002528">
    <property type="entry name" value="MATE_fam"/>
</dbReference>
<evidence type="ECO:0000256" key="2">
    <source>
        <dbReference type="ARBA" id="ARBA00010199"/>
    </source>
</evidence>
<dbReference type="GO" id="GO:0005886">
    <property type="term" value="C:plasma membrane"/>
    <property type="evidence" value="ECO:0007669"/>
    <property type="project" value="TreeGrafter"/>
</dbReference>
<proteinExistence type="inferred from homology"/>
<feature type="transmembrane region" description="Helical" evidence="6">
    <location>
        <begin position="268"/>
        <end position="291"/>
    </location>
</feature>
<feature type="transmembrane region" description="Helical" evidence="6">
    <location>
        <begin position="51"/>
        <end position="73"/>
    </location>
</feature>
<dbReference type="RefSeq" id="WP_175277220.1">
    <property type="nucleotide sequence ID" value="NZ_CP054836.1"/>
</dbReference>
<evidence type="ECO:0000256" key="6">
    <source>
        <dbReference type="SAM" id="Phobius"/>
    </source>
</evidence>
<feature type="transmembrane region" description="Helical" evidence="6">
    <location>
        <begin position="418"/>
        <end position="436"/>
    </location>
</feature>
<sequence>MTAASRSDGAPFEVTNRMVFAIAAPMTLAFLTTPILGIVDTTVIGQFGDAALIGGLAVGAIVFDIVFTTLNFLRSGTTGFVAQAFGRGDETEQQAVFWRAVILAAGLGLALLALAWPIRELGIALMNPGPEVAEATRTYVTVRMFAAPFSLVNYAILGLLLGQGRAMAALLLQTLLNGINIAGSIYFGLVLGWAIEGVAFGTILGEATAAAAGFWWIMRGFDRARAPSWSRVFGRAAFLRLVSVNRDIMIRSFALLAGFSLFTRTGAQFGAVTLAANAILMNFFMVASYYLDGLATAAEQIAGRAVGARHAPAFWRAVKLTCLWGFVLAGVSTVVILAAGGPVIDFMTTAEPVRAAARSYLPWAAATALMGVLAFEMDGVYIGATWSRDMRNMMLASLALFFALLWLLVPVFGNHGLWFALNAFLGARGLTLLAILPGRAGKVFG</sequence>
<dbReference type="Pfam" id="PF01554">
    <property type="entry name" value="MatE"/>
    <property type="match status" value="2"/>
</dbReference>
<dbReference type="KEGG" id="orm:HTY61_13100"/>
<comment type="subcellular location">
    <subcellularLocation>
        <location evidence="1">Membrane</location>
        <topology evidence="1">Multi-pass membrane protein</topology>
    </subcellularLocation>
</comment>
<reference evidence="7 8" key="1">
    <citation type="submission" date="2020-06" db="EMBL/GenBank/DDBJ databases">
        <title>Oricola thermophila sp. nov. isolated from a tidal sediments.</title>
        <authorList>
            <person name="Kwon K.K."/>
            <person name="Yang S.-H."/>
            <person name="Park M.-J."/>
        </authorList>
    </citation>
    <scope>NUCLEOTIDE SEQUENCE [LARGE SCALE GENOMIC DNA]</scope>
    <source>
        <strain evidence="7 8">MEBiC13590</strain>
    </source>
</reference>
<dbReference type="GO" id="GO:0042910">
    <property type="term" value="F:xenobiotic transmembrane transporter activity"/>
    <property type="evidence" value="ECO:0007669"/>
    <property type="project" value="InterPro"/>
</dbReference>
<dbReference type="NCBIfam" id="TIGR00797">
    <property type="entry name" value="matE"/>
    <property type="match status" value="1"/>
</dbReference>
<feature type="transmembrane region" description="Helical" evidence="6">
    <location>
        <begin position="317"/>
        <end position="340"/>
    </location>
</feature>
<accession>A0A6N1VF31</accession>
<comment type="similarity">
    <text evidence="2">Belongs to the multi antimicrobial extrusion (MATE) (TC 2.A.66.1) family.</text>
</comment>
<feature type="transmembrane region" description="Helical" evidence="6">
    <location>
        <begin position="360"/>
        <end position="381"/>
    </location>
</feature>
<evidence type="ECO:0000313" key="8">
    <source>
        <dbReference type="Proteomes" id="UP000509367"/>
    </source>
</evidence>
<feature type="transmembrane region" description="Helical" evidence="6">
    <location>
        <begin position="197"/>
        <end position="217"/>
    </location>
</feature>